<dbReference type="InterPro" id="IPR008023">
    <property type="entry name" value="DUF748"/>
</dbReference>
<reference evidence="6 7" key="1">
    <citation type="submission" date="2018-04" db="EMBL/GenBank/DDBJ databases">
        <title>Adhaeribacter sp. HMF7616 genome sequencing and assembly.</title>
        <authorList>
            <person name="Kang H."/>
            <person name="Kang J."/>
            <person name="Cha I."/>
            <person name="Kim H."/>
            <person name="Joh K."/>
        </authorList>
    </citation>
    <scope>NUCLEOTIDE SEQUENCE [LARGE SCALE GENOMIC DNA]</scope>
    <source>
        <strain evidence="6 7">HMF7616</strain>
    </source>
</reference>
<dbReference type="Pfam" id="PF04357">
    <property type="entry name" value="TamB"/>
    <property type="match status" value="1"/>
</dbReference>
<feature type="domain" description="Translocation and assembly module TamB C-terminal" evidence="5">
    <location>
        <begin position="1251"/>
        <end position="1711"/>
    </location>
</feature>
<evidence type="ECO:0000313" key="6">
    <source>
        <dbReference type="EMBL" id="RDC63901.1"/>
    </source>
</evidence>
<protein>
    <recommendedName>
        <fullName evidence="5">Translocation and assembly module TamB C-terminal domain-containing protein</fullName>
    </recommendedName>
</protein>
<evidence type="ECO:0000313" key="7">
    <source>
        <dbReference type="Proteomes" id="UP000253919"/>
    </source>
</evidence>
<gene>
    <name evidence="6" type="ORF">AHMF7616_02510</name>
</gene>
<evidence type="ECO:0000256" key="3">
    <source>
        <dbReference type="ARBA" id="ARBA00022989"/>
    </source>
</evidence>
<organism evidence="6 7">
    <name type="scientific">Adhaeribacter pallidiroseus</name>
    <dbReference type="NCBI Taxonomy" id="2072847"/>
    <lineage>
        <taxon>Bacteria</taxon>
        <taxon>Pseudomonadati</taxon>
        <taxon>Bacteroidota</taxon>
        <taxon>Cytophagia</taxon>
        <taxon>Cytophagales</taxon>
        <taxon>Hymenobacteraceae</taxon>
        <taxon>Adhaeribacter</taxon>
    </lineage>
</organism>
<proteinExistence type="predicted"/>
<evidence type="ECO:0000259" key="5">
    <source>
        <dbReference type="Pfam" id="PF04357"/>
    </source>
</evidence>
<dbReference type="Pfam" id="PF05359">
    <property type="entry name" value="DUF748"/>
    <property type="match status" value="1"/>
</dbReference>
<keyword evidence="7" id="KW-1185">Reference proteome</keyword>
<dbReference type="OrthoDB" id="9811276at2"/>
<comment type="caution">
    <text evidence="6">The sequence shown here is derived from an EMBL/GenBank/DDBJ whole genome shotgun (WGS) entry which is preliminary data.</text>
</comment>
<dbReference type="GO" id="GO:0005886">
    <property type="term" value="C:plasma membrane"/>
    <property type="evidence" value="ECO:0007669"/>
    <property type="project" value="InterPro"/>
</dbReference>
<keyword evidence="4" id="KW-0472">Membrane</keyword>
<evidence type="ECO:0000256" key="1">
    <source>
        <dbReference type="ARBA" id="ARBA00004167"/>
    </source>
</evidence>
<keyword evidence="2" id="KW-0812">Transmembrane</keyword>
<keyword evidence="3" id="KW-1133">Transmembrane helix</keyword>
<evidence type="ECO:0000256" key="2">
    <source>
        <dbReference type="ARBA" id="ARBA00022692"/>
    </source>
</evidence>
<evidence type="ECO:0000256" key="4">
    <source>
        <dbReference type="ARBA" id="ARBA00023136"/>
    </source>
</evidence>
<sequence>MVLVILLVIALQIPGVQRFAAQKGANYLAKTLNTKVTIGGFTTDWRNSLVLKEFYLEDQKRDTLVYAGRLGVDINIFGLLKNQITVSSVKLDDATVHISSTMPDSVNNYDFIIAAFAGDTTAAPVDTTASTPFAYKVGTLQLNNIFFTMADEVGGNDIRTRIGFASANMDEFNPTKSLYHIGEVNLRNSYATITQSKVVTDTTTTDSTALDLGLRKVNLENVKVNFNNKVAAQRIIVDVKKSELGANKIDLKNARIDLKNFDLNNAYFAYFQDKNTSPDSLAINPAETAAKIDSAAEAEAGQPVNWVVTLGNLNVGNLNVDFGNYNTPEQKTGMDFNHLSFKNINLDLNDLYYSSDKITADLNQLTLQEKSGFRVNNFAANINVDSTRASLTDLDLQTGESHLRPSFALGYPSLATIGEDINQLRLDADLENSKIGLQDVLYFAPTLAENPSFRKITNRFITLDGRLFGRMDNLNAESLRLQGLAGTSINLTGNLKQMLDFVNKGALDLRVNEFTTTRTDILALVPAGTIPKTISLPARISLSGGVRGTLKNLNLNNFRANASGGTALAMSGSIINATDPDRLRMNLHINNFATTRSALENLLPKGTLPTAIRIPENLRLAGSFNGSLENFITNANINTSFGDGRVEAQLQPGERFNATARLIKFNVGRLLKQEPTLGTVTASATAAGSGFSPEVMRADFTATVQEAFYNKYRYNNVNLKGNIDRNIYAVTGNMKDTNLAFNLDGNFNLRDEKVPVYRANLDIANANLKALHFYPTDFQLRGVINADLSGASPDEMKGTLGISNLLMRQNKRNYPIDTLQLQLNNAIGRTDIRLQSNILSGFFRGNNSVSDLPVALQKFIDSYFDIQEAPFTTAVNLQDFEFNFKLLRSRAIRAFVPDLKRLRPSSFAGSYTAANQNLRVNANVPGMKYLSYNIDTARVNINSDREKIAFALNVMELADSSMQVRNIALTTDLQNNTLRTRAQVLNNNGQPRFGLGGLLSTISKGYRFSFAPNELIINGEQWTVTPDNYIQYQDNNIFARNVRLAYGNSSLAINSQGTNPVNAPLEVTFGNFDLGYISRSIQQNPDTLLVAGVLNGNVVLRDIMKALRFTSDASVTNLAYMGTPIGNIAVQASNPETTRYNVNANLSGNGNNASVTGYYLAQDTTNALNLTATIGSINMAMVQGFSAGMLKRVSGNVGGNFTINGSTSKPIIRGAATFTNAGFTVAMYNSAYRLVNETISLNEQGINFNNFTILDSLNNKAVITGSVFTTDYTYYRFDLTATTDDFLAINSSARDYDLYYGKLILDSRTRIQGDIVTPIINSDVTVVNGSRLTMVLPNEATEQSQEGIVQFVNMRRRGNQLVEAEEDTLQDAAMSGFELTANINLTDETLFTVIIDPITGDFLDVRGNTRLSFGMDPGGSMDLTGTYTVKEGKYRLSFLNVKRELEFAEGGTITWLGDPLEANADLRAIYRIEAPVRELVATQIPNSSNDPTLKQKVPFLVYVNVKNALLKPDITFDIDIPEEDKGSNAAATTANTAIQQLRSEPSEMNKQVFALLVLGRFLAPDPLQSSGGGGLEGTIRNSLSDVLNDQLDNLTNRYAGGLGLELGLNTYEDYSQGSAQNRTDLNVAVRQQFLNDRLQFRVGTNVGVEGGGSPNSEGNSKSGFAGNFSVEYLVLPDGRLRVRGFKQEAYESFTETQVQETGAAVVYQRDYNSFAELFRRISKAQRRTKQQVPDVSAQK</sequence>
<dbReference type="InterPro" id="IPR007452">
    <property type="entry name" value="TamB_C"/>
</dbReference>
<dbReference type="Proteomes" id="UP000253919">
    <property type="component" value="Unassembled WGS sequence"/>
</dbReference>
<accession>A0A369QG46</accession>
<comment type="subcellular location">
    <subcellularLocation>
        <location evidence="1">Membrane</location>
        <topology evidence="1">Single-pass membrane protein</topology>
    </subcellularLocation>
</comment>
<dbReference type="EMBL" id="QASA01000001">
    <property type="protein sequence ID" value="RDC63901.1"/>
    <property type="molecule type" value="Genomic_DNA"/>
</dbReference>
<dbReference type="GO" id="GO:0009306">
    <property type="term" value="P:protein secretion"/>
    <property type="evidence" value="ECO:0007669"/>
    <property type="project" value="InterPro"/>
</dbReference>
<name>A0A369QG46_9BACT</name>